<proteinExistence type="predicted"/>
<dbReference type="Pfam" id="PF12680">
    <property type="entry name" value="SnoaL_2"/>
    <property type="match status" value="1"/>
</dbReference>
<gene>
    <name evidence="2" type="ORF">MU0053_004292</name>
</gene>
<name>A0ABM9M3T5_9MYCO</name>
<reference evidence="2 3" key="1">
    <citation type="submission" date="2023-08" db="EMBL/GenBank/DDBJ databases">
        <authorList>
            <person name="Folkvardsen B D."/>
            <person name="Norman A."/>
        </authorList>
    </citation>
    <scope>NUCLEOTIDE SEQUENCE [LARGE SCALE GENOMIC DNA]</scope>
    <source>
        <strain evidence="2 3">Mu0053</strain>
    </source>
</reference>
<dbReference type="RefSeq" id="WP_308479597.1">
    <property type="nucleotide sequence ID" value="NZ_OY726397.1"/>
</dbReference>
<dbReference type="Proteomes" id="UP001190465">
    <property type="component" value="Chromosome"/>
</dbReference>
<dbReference type="SUPFAM" id="SSF54427">
    <property type="entry name" value="NTF2-like"/>
    <property type="match status" value="1"/>
</dbReference>
<evidence type="ECO:0000313" key="2">
    <source>
        <dbReference type="EMBL" id="CAJ1509761.1"/>
    </source>
</evidence>
<accession>A0ABM9M3T5</accession>
<evidence type="ECO:0000259" key="1">
    <source>
        <dbReference type="Pfam" id="PF12680"/>
    </source>
</evidence>
<dbReference type="InterPro" id="IPR037401">
    <property type="entry name" value="SnoaL-like"/>
</dbReference>
<evidence type="ECO:0000313" key="3">
    <source>
        <dbReference type="Proteomes" id="UP001190465"/>
    </source>
</evidence>
<protein>
    <submittedName>
        <fullName evidence="2">Nuclear transport factor 2 family protein</fullName>
    </submittedName>
</protein>
<sequence>MTAPHATPPPVIARWLDFMSSGDTATLADLLDENAVFYSPAVFTPQAGRDKTIAYLLAAEKVFGAADFRYLEHWYNERSAVLQFTADLDGTVVEGIDMIAWNDDDKITSFKVMVRPLKALQALIPRMGQLLAEQG</sequence>
<dbReference type="InterPro" id="IPR032710">
    <property type="entry name" value="NTF2-like_dom_sf"/>
</dbReference>
<keyword evidence="3" id="KW-1185">Reference proteome</keyword>
<dbReference type="Gene3D" id="3.10.450.50">
    <property type="match status" value="1"/>
</dbReference>
<dbReference type="EMBL" id="OY726397">
    <property type="protein sequence ID" value="CAJ1509761.1"/>
    <property type="molecule type" value="Genomic_DNA"/>
</dbReference>
<organism evidence="2 3">
    <name type="scientific">[Mycobacterium] burgundiense</name>
    <dbReference type="NCBI Taxonomy" id="3064286"/>
    <lineage>
        <taxon>Bacteria</taxon>
        <taxon>Bacillati</taxon>
        <taxon>Actinomycetota</taxon>
        <taxon>Actinomycetes</taxon>
        <taxon>Mycobacteriales</taxon>
        <taxon>Mycobacteriaceae</taxon>
        <taxon>Mycolicibacterium</taxon>
    </lineage>
</organism>
<feature type="domain" description="SnoaL-like" evidence="1">
    <location>
        <begin position="13"/>
        <end position="109"/>
    </location>
</feature>